<comment type="caution">
    <text evidence="3">The sequence shown here is derived from an EMBL/GenBank/DDBJ whole genome shotgun (WGS) entry which is preliminary data.</text>
</comment>
<evidence type="ECO:0000313" key="4">
    <source>
        <dbReference type="Proteomes" id="UP001296706"/>
    </source>
</evidence>
<gene>
    <name evidence="3" type="ORF">HF577_03660</name>
</gene>
<evidence type="ECO:0008006" key="5">
    <source>
        <dbReference type="Google" id="ProtNLM"/>
    </source>
</evidence>
<name>A0ABX1R8J5_9PSEU</name>
<feature type="chain" id="PRO_5047386590" description="Secreted protein" evidence="2">
    <location>
        <begin position="26"/>
        <end position="121"/>
    </location>
</feature>
<reference evidence="3 4" key="1">
    <citation type="submission" date="2020-04" db="EMBL/GenBank/DDBJ databases">
        <authorList>
            <person name="Klaysubun C."/>
            <person name="Duangmal K."/>
            <person name="Lipun K."/>
        </authorList>
    </citation>
    <scope>NUCLEOTIDE SEQUENCE [LARGE SCALE GENOMIC DNA]</scope>
    <source>
        <strain evidence="3 4">JCM 11839</strain>
    </source>
</reference>
<keyword evidence="2" id="KW-0732">Signal</keyword>
<evidence type="ECO:0000256" key="1">
    <source>
        <dbReference type="SAM" id="MobiDB-lite"/>
    </source>
</evidence>
<dbReference type="RefSeq" id="WP_169394271.1">
    <property type="nucleotide sequence ID" value="NZ_BAAAJH010000011.1"/>
</dbReference>
<sequence>MLKKVGIVAAAATAGVLALSPLAFAQGYEGGRGDRDRDRGNESTAFGFQDSSEERNQVNLCSFDQDSVVTPALAGPILPLISQDQNNNCVNVGDGSEYEAPAEVIPPAVPVVPVVPVLLAG</sequence>
<feature type="compositionally biased region" description="Basic and acidic residues" evidence="1">
    <location>
        <begin position="31"/>
        <end position="41"/>
    </location>
</feature>
<evidence type="ECO:0000313" key="3">
    <source>
        <dbReference type="EMBL" id="NMH76209.1"/>
    </source>
</evidence>
<organism evidence="3 4">
    <name type="scientific">Pseudonocardia xinjiangensis</name>
    <dbReference type="NCBI Taxonomy" id="75289"/>
    <lineage>
        <taxon>Bacteria</taxon>
        <taxon>Bacillati</taxon>
        <taxon>Actinomycetota</taxon>
        <taxon>Actinomycetes</taxon>
        <taxon>Pseudonocardiales</taxon>
        <taxon>Pseudonocardiaceae</taxon>
        <taxon>Pseudonocardia</taxon>
    </lineage>
</organism>
<keyword evidence="4" id="KW-1185">Reference proteome</keyword>
<feature type="signal peptide" evidence="2">
    <location>
        <begin position="1"/>
        <end position="25"/>
    </location>
</feature>
<feature type="region of interest" description="Disordered" evidence="1">
    <location>
        <begin position="28"/>
        <end position="53"/>
    </location>
</feature>
<accession>A0ABX1R8J5</accession>
<protein>
    <recommendedName>
        <fullName evidence="5">Secreted protein</fullName>
    </recommendedName>
</protein>
<dbReference type="Proteomes" id="UP001296706">
    <property type="component" value="Unassembled WGS sequence"/>
</dbReference>
<evidence type="ECO:0000256" key="2">
    <source>
        <dbReference type="SAM" id="SignalP"/>
    </source>
</evidence>
<dbReference type="EMBL" id="JAAXKY010000006">
    <property type="protein sequence ID" value="NMH76209.1"/>
    <property type="molecule type" value="Genomic_DNA"/>
</dbReference>
<proteinExistence type="predicted"/>